<evidence type="ECO:0000256" key="2">
    <source>
        <dbReference type="ARBA" id="ARBA00023125"/>
    </source>
</evidence>
<dbReference type="InterPro" id="IPR000524">
    <property type="entry name" value="Tscrpt_reg_HTH_GntR"/>
</dbReference>
<dbReference type="InterPro" id="IPR008920">
    <property type="entry name" value="TF_FadR/GntR_C"/>
</dbReference>
<dbReference type="eggNOG" id="COG1802">
    <property type="taxonomic scope" value="Bacteria"/>
</dbReference>
<organism evidence="5 6">
    <name type="scientific">Ruegeria pomeroyi (strain ATCC 700808 / DSM 15171 / DSS-3)</name>
    <name type="common">Silicibacter pomeroyi</name>
    <dbReference type="NCBI Taxonomy" id="246200"/>
    <lineage>
        <taxon>Bacteria</taxon>
        <taxon>Pseudomonadati</taxon>
        <taxon>Pseudomonadota</taxon>
        <taxon>Alphaproteobacteria</taxon>
        <taxon>Rhodobacterales</taxon>
        <taxon>Roseobacteraceae</taxon>
        <taxon>Ruegeria</taxon>
    </lineage>
</organism>
<dbReference type="KEGG" id="sil:SPO2434"/>
<dbReference type="CDD" id="cd07377">
    <property type="entry name" value="WHTH_GntR"/>
    <property type="match status" value="1"/>
</dbReference>
<dbReference type="STRING" id="246200.SPO2434"/>
<dbReference type="AlphaFoldDB" id="Q5LQQ4"/>
<dbReference type="GO" id="GO:0003700">
    <property type="term" value="F:DNA-binding transcription factor activity"/>
    <property type="evidence" value="ECO:0007669"/>
    <property type="project" value="InterPro"/>
</dbReference>
<evidence type="ECO:0000313" key="6">
    <source>
        <dbReference type="Proteomes" id="UP000001023"/>
    </source>
</evidence>
<dbReference type="Proteomes" id="UP000001023">
    <property type="component" value="Chromosome"/>
</dbReference>
<dbReference type="EMBL" id="CP000031">
    <property type="protein sequence ID" value="AAV95688.1"/>
    <property type="molecule type" value="Genomic_DNA"/>
</dbReference>
<reference evidence="5 6" key="2">
    <citation type="journal article" date="2014" name="Stand. Genomic Sci.">
        <title>An updated genome annotation for the model marine bacterium Ruegeria pomeroyi DSS-3.</title>
        <authorList>
            <person name="Rivers A.R."/>
            <person name="Smith C.B."/>
            <person name="Moran M.A."/>
        </authorList>
    </citation>
    <scope>GENOME REANNOTATION</scope>
    <source>
        <strain evidence="6">ATCC 700808 / DSM 15171 / DSS-3</strain>
    </source>
</reference>
<dbReference type="PaxDb" id="246200-SPO2434"/>
<name>Q5LQQ4_RUEPO</name>
<dbReference type="InterPro" id="IPR036390">
    <property type="entry name" value="WH_DNA-bd_sf"/>
</dbReference>
<dbReference type="Pfam" id="PF00392">
    <property type="entry name" value="GntR"/>
    <property type="match status" value="1"/>
</dbReference>
<dbReference type="PANTHER" id="PTHR43537">
    <property type="entry name" value="TRANSCRIPTIONAL REGULATOR, GNTR FAMILY"/>
    <property type="match status" value="1"/>
</dbReference>
<keyword evidence="2" id="KW-0238">DNA-binding</keyword>
<dbReference type="InterPro" id="IPR036388">
    <property type="entry name" value="WH-like_DNA-bd_sf"/>
</dbReference>
<dbReference type="SUPFAM" id="SSF48008">
    <property type="entry name" value="GntR ligand-binding domain-like"/>
    <property type="match status" value="1"/>
</dbReference>
<gene>
    <name evidence="5" type="ordered locus">SPO2434</name>
</gene>
<protein>
    <submittedName>
        <fullName evidence="5">Transcriptional regulator, GntR family</fullName>
    </submittedName>
</protein>
<keyword evidence="1" id="KW-0805">Transcription regulation</keyword>
<dbReference type="PROSITE" id="PS50949">
    <property type="entry name" value="HTH_GNTR"/>
    <property type="match status" value="1"/>
</dbReference>
<reference evidence="5 6" key="1">
    <citation type="journal article" date="2004" name="Nature">
        <title>Genome sequence of Silicibacter pomeroyi reveals adaptations to the marine environment.</title>
        <authorList>
            <person name="Moran M.A."/>
            <person name="Buchan A."/>
            <person name="Gonzalez J.M."/>
            <person name="Heidelberg J.F."/>
            <person name="Whitman W.B."/>
            <person name="Kiene R.P."/>
            <person name="Henriksen J.R."/>
            <person name="King G.M."/>
            <person name="Belas R."/>
            <person name="Fuqua C."/>
            <person name="Brinkac L."/>
            <person name="Lewis M."/>
            <person name="Johri S."/>
            <person name="Weaver B."/>
            <person name="Pai G."/>
            <person name="Eisen J.A."/>
            <person name="Rahe E."/>
            <person name="Sheldon W.M."/>
            <person name="Ye W."/>
            <person name="Miller T.R."/>
            <person name="Carlton J."/>
            <person name="Rasko D.A."/>
            <person name="Paulsen I.T."/>
            <person name="Ren Q."/>
            <person name="Daugherty S.C."/>
            <person name="Deboy R.T."/>
            <person name="Dodson R.J."/>
            <person name="Durkin A.S."/>
            <person name="Madupu R."/>
            <person name="Nelson W.C."/>
            <person name="Sullivan S.A."/>
            <person name="Rosovitz M.J."/>
            <person name="Haft D.H."/>
            <person name="Selengut J."/>
            <person name="Ward N."/>
        </authorList>
    </citation>
    <scope>NUCLEOTIDE SEQUENCE [LARGE SCALE GENOMIC DNA]</scope>
    <source>
        <strain evidence="6">ATCC 700808 / DSM 15171 / DSS-3</strain>
    </source>
</reference>
<accession>Q5LQQ4</accession>
<evidence type="ECO:0000256" key="3">
    <source>
        <dbReference type="ARBA" id="ARBA00023163"/>
    </source>
</evidence>
<dbReference type="Gene3D" id="1.10.10.10">
    <property type="entry name" value="Winged helix-like DNA-binding domain superfamily/Winged helix DNA-binding domain"/>
    <property type="match status" value="1"/>
</dbReference>
<evidence type="ECO:0000259" key="4">
    <source>
        <dbReference type="PROSITE" id="PS50949"/>
    </source>
</evidence>
<dbReference type="SMART" id="SM00895">
    <property type="entry name" value="FCD"/>
    <property type="match status" value="1"/>
</dbReference>
<keyword evidence="3" id="KW-0804">Transcription</keyword>
<evidence type="ECO:0000313" key="5">
    <source>
        <dbReference type="EMBL" id="AAV95688.1"/>
    </source>
</evidence>
<dbReference type="SMART" id="SM00345">
    <property type="entry name" value="HTH_GNTR"/>
    <property type="match status" value="1"/>
</dbReference>
<dbReference type="GO" id="GO:0003677">
    <property type="term" value="F:DNA binding"/>
    <property type="evidence" value="ECO:0007669"/>
    <property type="project" value="UniProtKB-KW"/>
</dbReference>
<sequence>MTGKSVREVPMTEEILAESIALRLRRDILRGKLVPGTSIKERDNAAEMGVSRTPMREAIRILANEGLVQLRPSRSPIVTQLSLNEVVSFIEVLSALEMLAVTLACERATKIDIAHVRGAERKLATQYDRIDQVERFELDMDFHIALTRASHNQALSDTHMSYLRRLWYARFQSARNRHTKDRVLQQHAALVDAIERRDPTMAQTELSSHLENLRINVHAYFERAEREQLQLKNSA</sequence>
<dbReference type="PRINTS" id="PR00035">
    <property type="entry name" value="HTHGNTR"/>
</dbReference>
<evidence type="ECO:0000256" key="1">
    <source>
        <dbReference type="ARBA" id="ARBA00023015"/>
    </source>
</evidence>
<dbReference type="Gene3D" id="1.20.120.530">
    <property type="entry name" value="GntR ligand-binding domain-like"/>
    <property type="match status" value="1"/>
</dbReference>
<keyword evidence="6" id="KW-1185">Reference proteome</keyword>
<dbReference type="PANTHER" id="PTHR43537:SF50">
    <property type="entry name" value="TRANSCRIPTIONAL REGULATORY PROTEIN"/>
    <property type="match status" value="1"/>
</dbReference>
<dbReference type="SUPFAM" id="SSF46785">
    <property type="entry name" value="Winged helix' DNA-binding domain"/>
    <property type="match status" value="1"/>
</dbReference>
<feature type="domain" description="HTH gntR-type" evidence="4">
    <location>
        <begin position="14"/>
        <end position="81"/>
    </location>
</feature>
<dbReference type="InterPro" id="IPR011711">
    <property type="entry name" value="GntR_C"/>
</dbReference>
<proteinExistence type="predicted"/>
<dbReference type="HOGENOM" id="CLU_017584_5_1_5"/>
<dbReference type="Pfam" id="PF07729">
    <property type="entry name" value="FCD"/>
    <property type="match status" value="1"/>
</dbReference>